<keyword evidence="1" id="KW-0472">Membrane</keyword>
<name>A0AA38CV61_9MICO</name>
<evidence type="ECO:0000313" key="2">
    <source>
        <dbReference type="EMBL" id="GMA32470.1"/>
    </source>
</evidence>
<dbReference type="AlphaFoldDB" id="A0AA38CV61"/>
<dbReference type="Proteomes" id="UP001157161">
    <property type="component" value="Unassembled WGS sequence"/>
</dbReference>
<feature type="transmembrane region" description="Helical" evidence="1">
    <location>
        <begin position="12"/>
        <end position="33"/>
    </location>
</feature>
<reference evidence="2" key="1">
    <citation type="journal article" date="2014" name="Int. J. Syst. Evol. Microbiol.">
        <title>Complete genome sequence of Corynebacterium casei LMG S-19264T (=DSM 44701T), isolated from a smear-ripened cheese.</title>
        <authorList>
            <consortium name="US DOE Joint Genome Institute (JGI-PGF)"/>
            <person name="Walter F."/>
            <person name="Albersmeier A."/>
            <person name="Kalinowski J."/>
            <person name="Ruckert C."/>
        </authorList>
    </citation>
    <scope>NUCLEOTIDE SEQUENCE</scope>
    <source>
        <strain evidence="2">NBRC 112290</strain>
    </source>
</reference>
<reference evidence="2" key="2">
    <citation type="submission" date="2023-02" db="EMBL/GenBank/DDBJ databases">
        <authorList>
            <person name="Sun Q."/>
            <person name="Mori K."/>
        </authorList>
    </citation>
    <scope>NUCLEOTIDE SEQUENCE</scope>
    <source>
        <strain evidence="2">NBRC 112290</strain>
    </source>
</reference>
<protein>
    <submittedName>
        <fullName evidence="2">Uncharacterized protein</fullName>
    </submittedName>
</protein>
<evidence type="ECO:0000256" key="1">
    <source>
        <dbReference type="SAM" id="Phobius"/>
    </source>
</evidence>
<proteinExistence type="predicted"/>
<feature type="transmembrane region" description="Helical" evidence="1">
    <location>
        <begin position="39"/>
        <end position="59"/>
    </location>
</feature>
<sequence length="67" mass="6978">MTHENTRADRTTLQIGAATVVVLAGAYLAVSHGRSGDTLGVVLAILQIAAGALLIAGALRQRRANRR</sequence>
<accession>A0AA38CV61</accession>
<comment type="caution">
    <text evidence="2">The sequence shown here is derived from an EMBL/GenBank/DDBJ whole genome shotgun (WGS) entry which is preliminary data.</text>
</comment>
<keyword evidence="1" id="KW-1133">Transmembrane helix</keyword>
<keyword evidence="3" id="KW-1185">Reference proteome</keyword>
<evidence type="ECO:0000313" key="3">
    <source>
        <dbReference type="Proteomes" id="UP001157161"/>
    </source>
</evidence>
<dbReference type="RefSeq" id="WP_284251157.1">
    <property type="nucleotide sequence ID" value="NZ_BSUM01000001.1"/>
</dbReference>
<organism evidence="2 3">
    <name type="scientific">Litorihabitans aurantiacus</name>
    <dbReference type="NCBI Taxonomy" id="1930061"/>
    <lineage>
        <taxon>Bacteria</taxon>
        <taxon>Bacillati</taxon>
        <taxon>Actinomycetota</taxon>
        <taxon>Actinomycetes</taxon>
        <taxon>Micrococcales</taxon>
        <taxon>Beutenbergiaceae</taxon>
        <taxon>Litorihabitans</taxon>
    </lineage>
</organism>
<keyword evidence="1" id="KW-0812">Transmembrane</keyword>
<gene>
    <name evidence="2" type="ORF">GCM10025875_24620</name>
</gene>
<dbReference type="EMBL" id="BSUM01000001">
    <property type="protein sequence ID" value="GMA32470.1"/>
    <property type="molecule type" value="Genomic_DNA"/>
</dbReference>